<keyword evidence="1" id="KW-0472">Membrane</keyword>
<feature type="transmembrane region" description="Helical" evidence="1">
    <location>
        <begin position="39"/>
        <end position="59"/>
    </location>
</feature>
<dbReference type="Proteomes" id="UP000630887">
    <property type="component" value="Unassembled WGS sequence"/>
</dbReference>
<keyword evidence="1" id="KW-1133">Transmembrane helix</keyword>
<protein>
    <submittedName>
        <fullName evidence="2">Uncharacterized protein</fullName>
    </submittedName>
</protein>
<proteinExistence type="predicted"/>
<evidence type="ECO:0000313" key="2">
    <source>
        <dbReference type="EMBL" id="GIG07841.1"/>
    </source>
</evidence>
<dbReference type="Pfam" id="PF20226">
    <property type="entry name" value="DUF6585"/>
    <property type="match status" value="1"/>
</dbReference>
<reference evidence="2 3" key="1">
    <citation type="submission" date="2021-01" db="EMBL/GenBank/DDBJ databases">
        <title>Whole genome shotgun sequence of Catellatospora coxensis NBRC 107359.</title>
        <authorList>
            <person name="Komaki H."/>
            <person name="Tamura T."/>
        </authorList>
    </citation>
    <scope>NUCLEOTIDE SEQUENCE [LARGE SCALE GENOMIC DNA]</scope>
    <source>
        <strain evidence="2 3">NBRC 107359</strain>
    </source>
</reference>
<name>A0A8J3PAH4_9ACTN</name>
<dbReference type="EMBL" id="BONI01000039">
    <property type="protein sequence ID" value="GIG07841.1"/>
    <property type="molecule type" value="Genomic_DNA"/>
</dbReference>
<accession>A0A8J3PAH4</accession>
<comment type="caution">
    <text evidence="2">The sequence shown here is derived from an EMBL/GenBank/DDBJ whole genome shotgun (WGS) entry which is preliminary data.</text>
</comment>
<dbReference type="InterPro" id="IPR046492">
    <property type="entry name" value="DUF6585"/>
</dbReference>
<evidence type="ECO:0000256" key="1">
    <source>
        <dbReference type="SAM" id="Phobius"/>
    </source>
</evidence>
<organism evidence="2 3">
    <name type="scientific">Catellatospora coxensis</name>
    <dbReference type="NCBI Taxonomy" id="310354"/>
    <lineage>
        <taxon>Bacteria</taxon>
        <taxon>Bacillati</taxon>
        <taxon>Actinomycetota</taxon>
        <taxon>Actinomycetes</taxon>
        <taxon>Micromonosporales</taxon>
        <taxon>Micromonosporaceae</taxon>
        <taxon>Catellatospora</taxon>
    </lineage>
</organism>
<keyword evidence="1" id="KW-0812">Transmembrane</keyword>
<feature type="transmembrane region" description="Helical" evidence="1">
    <location>
        <begin position="71"/>
        <end position="91"/>
    </location>
</feature>
<dbReference type="AlphaFoldDB" id="A0A8J3PAH4"/>
<evidence type="ECO:0000313" key="3">
    <source>
        <dbReference type="Proteomes" id="UP000630887"/>
    </source>
</evidence>
<sequence length="276" mass="30672">MTWLVESALVVPPDVTVAASMRNLGRHCESYPAVTPKPLLVSSAMFTVLFGLLAVAATWGATIGEATVWKVAIILWTLTAPCLVGFLWVLLRSPAVSRRARQFRVHVYEHGWVWARRSGTEAYRWDEVQALFANLAVFTAPVTSRTPYGIRITTVDGRRVEIWHVHVDMARFGAVLTAQVTDAQLPKAMAYFDKGNPITFGDLTVTDDGVAYQGILMPWSEIGGTEIVHIDQSYLFFVDNAGRQRGARVNFGLMANGYTFMRMVRTILARRRAGGH</sequence>
<gene>
    <name evidence="2" type="ORF">Cco03nite_45410</name>
</gene>
<keyword evidence="3" id="KW-1185">Reference proteome</keyword>
<dbReference type="RefSeq" id="WP_203694171.1">
    <property type="nucleotide sequence ID" value="NZ_BAAALC010000014.1"/>
</dbReference>